<comment type="caution">
    <text evidence="1">The sequence shown here is derived from an EMBL/GenBank/DDBJ whole genome shotgun (WGS) entry which is preliminary data.</text>
</comment>
<evidence type="ECO:0000313" key="2">
    <source>
        <dbReference type="Proteomes" id="UP000762676"/>
    </source>
</evidence>
<keyword evidence="2" id="KW-1185">Reference proteome</keyword>
<proteinExistence type="predicted"/>
<organism evidence="1 2">
    <name type="scientific">Elysia marginata</name>
    <dbReference type="NCBI Taxonomy" id="1093978"/>
    <lineage>
        <taxon>Eukaryota</taxon>
        <taxon>Metazoa</taxon>
        <taxon>Spiralia</taxon>
        <taxon>Lophotrochozoa</taxon>
        <taxon>Mollusca</taxon>
        <taxon>Gastropoda</taxon>
        <taxon>Heterobranchia</taxon>
        <taxon>Euthyneura</taxon>
        <taxon>Panpulmonata</taxon>
        <taxon>Sacoglossa</taxon>
        <taxon>Placobranchoidea</taxon>
        <taxon>Plakobranchidae</taxon>
        <taxon>Elysia</taxon>
    </lineage>
</organism>
<reference evidence="1 2" key="1">
    <citation type="journal article" date="2021" name="Elife">
        <title>Chloroplast acquisition without the gene transfer in kleptoplastic sea slugs, Plakobranchus ocellatus.</title>
        <authorList>
            <person name="Maeda T."/>
            <person name="Takahashi S."/>
            <person name="Yoshida T."/>
            <person name="Shimamura S."/>
            <person name="Takaki Y."/>
            <person name="Nagai Y."/>
            <person name="Toyoda A."/>
            <person name="Suzuki Y."/>
            <person name="Arimoto A."/>
            <person name="Ishii H."/>
            <person name="Satoh N."/>
            <person name="Nishiyama T."/>
            <person name="Hasebe M."/>
            <person name="Maruyama T."/>
            <person name="Minagawa J."/>
            <person name="Obokata J."/>
            <person name="Shigenobu S."/>
        </authorList>
    </citation>
    <scope>NUCLEOTIDE SEQUENCE [LARGE SCALE GENOMIC DNA]</scope>
</reference>
<dbReference type="EMBL" id="BMAT01010709">
    <property type="protein sequence ID" value="GFR59268.1"/>
    <property type="molecule type" value="Genomic_DNA"/>
</dbReference>
<sequence length="245" mass="27935">MQAKFAGLNKIVVKGQLLRDSLDTFLTVSSGFFHYHHEEVQYWVSVFTNMIRRPQAMPFHVLHRSSEIQQPVAHLQEIKIKYMPKNKECRVHILKQLTVSWTKEAHICLVEGIQDAGALVAKLKGQDGEVPGMVNKRTLSSGNRNSSVSVNIIMLADISLEAKLSDKNKVSLFTHNILVTMTLPDILMEVKDITINCDGHDIFRITCFQLETLAPSQLKTERERAKMLKLATNRAWYKFIHHSSI</sequence>
<accession>A0AAV4EFJ3</accession>
<protein>
    <submittedName>
        <fullName evidence="1">Uncharacterized protein</fullName>
    </submittedName>
</protein>
<evidence type="ECO:0000313" key="1">
    <source>
        <dbReference type="EMBL" id="GFR59268.1"/>
    </source>
</evidence>
<gene>
    <name evidence="1" type="ORF">ElyMa_005381400</name>
</gene>
<dbReference type="Proteomes" id="UP000762676">
    <property type="component" value="Unassembled WGS sequence"/>
</dbReference>
<dbReference type="AlphaFoldDB" id="A0AAV4EFJ3"/>
<name>A0AAV4EFJ3_9GAST</name>